<sequence>MFTRPSPTRQSSVAARLPDLGTMRAMTGISATTLVTPDGRRTILAGGGFVLDISNNADDIVDAQRLRYDVFAAEPGFSDQIGDARTGLDADRFDEFCDHLLVRDTETGSLVGCSRLLPPPGAIAAGGWYSATEFDLSDLDGIRSQTVEMGRACVAGDQRSGSVTALMWAALLDYLNQADYRYLMGCVSVPLDGAVIRGGGAPNPRGADLRGIRDTLLADHAAAWQARPLSAPMVDGVPLDVIAAPSKVVVPPLMRGYLRLGAKVCGDPAVDDVFDVGDFLTVLDGDATSSRYRRRLQDTVLRLTAQGDA</sequence>
<dbReference type="InterPro" id="IPR052351">
    <property type="entry name" value="Ornithine_N-alpha-AT"/>
</dbReference>
<reference evidence="6 7" key="1">
    <citation type="submission" date="2020-04" db="EMBL/GenBank/DDBJ databases">
        <title>Gordonia sp. nov. TBRC 11910.</title>
        <authorList>
            <person name="Suriyachadkun C."/>
        </authorList>
    </citation>
    <scope>NUCLEOTIDE SEQUENCE [LARGE SCALE GENOMIC DNA]</scope>
    <source>
        <strain evidence="6 7">TBRC 11910</strain>
    </source>
</reference>
<evidence type="ECO:0000313" key="7">
    <source>
        <dbReference type="Proteomes" id="UP000550729"/>
    </source>
</evidence>
<keyword evidence="4" id="KW-0443">Lipid metabolism</keyword>
<evidence type="ECO:0000313" key="6">
    <source>
        <dbReference type="EMBL" id="NMO01390.1"/>
    </source>
</evidence>
<dbReference type="AlphaFoldDB" id="A0A848KSH5"/>
<keyword evidence="3 6" id="KW-0808">Transferase</keyword>
<dbReference type="GO" id="GO:0016746">
    <property type="term" value="F:acyltransferase activity"/>
    <property type="evidence" value="ECO:0007669"/>
    <property type="project" value="UniProtKB-KW"/>
</dbReference>
<name>A0A848KSH5_9ACTN</name>
<keyword evidence="7" id="KW-1185">Reference proteome</keyword>
<dbReference type="Pfam" id="PF13444">
    <property type="entry name" value="Acetyltransf_5"/>
    <property type="match status" value="1"/>
</dbReference>
<evidence type="ECO:0000256" key="5">
    <source>
        <dbReference type="ARBA" id="ARBA00023315"/>
    </source>
</evidence>
<evidence type="ECO:0000256" key="2">
    <source>
        <dbReference type="ARBA" id="ARBA00022516"/>
    </source>
</evidence>
<dbReference type="GO" id="GO:0006629">
    <property type="term" value="P:lipid metabolic process"/>
    <property type="evidence" value="ECO:0007669"/>
    <property type="project" value="UniProtKB-KW"/>
</dbReference>
<organism evidence="6 7">
    <name type="scientific">Gordonia asplenii</name>
    <dbReference type="NCBI Taxonomy" id="2725283"/>
    <lineage>
        <taxon>Bacteria</taxon>
        <taxon>Bacillati</taxon>
        <taxon>Actinomycetota</taxon>
        <taxon>Actinomycetes</taxon>
        <taxon>Mycobacteriales</taxon>
        <taxon>Gordoniaceae</taxon>
        <taxon>Gordonia</taxon>
    </lineage>
</organism>
<dbReference type="SUPFAM" id="SSF55729">
    <property type="entry name" value="Acyl-CoA N-acyltransferases (Nat)"/>
    <property type="match status" value="1"/>
</dbReference>
<evidence type="ECO:0000256" key="4">
    <source>
        <dbReference type="ARBA" id="ARBA00023098"/>
    </source>
</evidence>
<dbReference type="Proteomes" id="UP000550729">
    <property type="component" value="Unassembled WGS sequence"/>
</dbReference>
<dbReference type="EMBL" id="JABBNB010000007">
    <property type="protein sequence ID" value="NMO01390.1"/>
    <property type="molecule type" value="Genomic_DNA"/>
</dbReference>
<comment type="caution">
    <text evidence="6">The sequence shown here is derived from an EMBL/GenBank/DDBJ whole genome shotgun (WGS) entry which is preliminary data.</text>
</comment>
<accession>A0A848KSH5</accession>
<evidence type="ECO:0000256" key="1">
    <source>
        <dbReference type="ARBA" id="ARBA00005189"/>
    </source>
</evidence>
<proteinExistence type="predicted"/>
<protein>
    <submittedName>
        <fullName evidence="6">GNAT family N-acetyltransferase</fullName>
    </submittedName>
</protein>
<gene>
    <name evidence="6" type="ORF">HH308_09200</name>
</gene>
<dbReference type="InterPro" id="IPR016181">
    <property type="entry name" value="Acyl_CoA_acyltransferase"/>
</dbReference>
<dbReference type="PANTHER" id="PTHR37323">
    <property type="entry name" value="GCN5-RELATED N-ACETYLTRANSFERASE"/>
    <property type="match status" value="1"/>
</dbReference>
<keyword evidence="2" id="KW-0444">Lipid biosynthesis</keyword>
<evidence type="ECO:0000256" key="3">
    <source>
        <dbReference type="ARBA" id="ARBA00022679"/>
    </source>
</evidence>
<dbReference type="PANTHER" id="PTHR37323:SF1">
    <property type="entry name" value="L-ORNITHINE N(ALPHA)-ACYLTRANSFERASE"/>
    <property type="match status" value="1"/>
</dbReference>
<dbReference type="Gene3D" id="3.40.630.30">
    <property type="match status" value="1"/>
</dbReference>
<comment type="pathway">
    <text evidence="1">Lipid metabolism.</text>
</comment>
<keyword evidence="5" id="KW-0012">Acyltransferase</keyword>